<dbReference type="GO" id="GO:0070034">
    <property type="term" value="F:telomerase RNA binding"/>
    <property type="evidence" value="ECO:0007669"/>
    <property type="project" value="TreeGrafter"/>
</dbReference>
<evidence type="ECO:0000313" key="3">
    <source>
        <dbReference type="EMBL" id="GFS23870.1"/>
    </source>
</evidence>
<dbReference type="SUPFAM" id="SSF140864">
    <property type="entry name" value="TROVE domain-like"/>
    <property type="match status" value="1"/>
</dbReference>
<feature type="compositionally biased region" description="Basic residues" evidence="1">
    <location>
        <begin position="391"/>
        <end position="400"/>
    </location>
</feature>
<evidence type="ECO:0000259" key="2">
    <source>
        <dbReference type="PROSITE" id="PS50988"/>
    </source>
</evidence>
<dbReference type="InterPro" id="IPR036465">
    <property type="entry name" value="vWFA_dom_sf"/>
</dbReference>
<comment type="caution">
    <text evidence="3">The sequence shown here is derived from an EMBL/GenBank/DDBJ whole genome shotgun (WGS) entry which is preliminary data.</text>
</comment>
<dbReference type="SUPFAM" id="SSF56219">
    <property type="entry name" value="DNase I-like"/>
    <property type="match status" value="1"/>
</dbReference>
<name>A0AAV4JQ59_9GAST</name>
<feature type="domain" description="TROVE" evidence="2">
    <location>
        <begin position="210"/>
        <end position="609"/>
    </location>
</feature>
<reference evidence="3 4" key="1">
    <citation type="journal article" date="2021" name="Elife">
        <title>Chloroplast acquisition without the gene transfer in kleptoplastic sea slugs, Plakobranchus ocellatus.</title>
        <authorList>
            <person name="Maeda T."/>
            <person name="Takahashi S."/>
            <person name="Yoshida T."/>
            <person name="Shimamura S."/>
            <person name="Takaki Y."/>
            <person name="Nagai Y."/>
            <person name="Toyoda A."/>
            <person name="Suzuki Y."/>
            <person name="Arimoto A."/>
            <person name="Ishii H."/>
            <person name="Satoh N."/>
            <person name="Nishiyama T."/>
            <person name="Hasebe M."/>
            <person name="Maruyama T."/>
            <person name="Minagawa J."/>
            <person name="Obokata J."/>
            <person name="Shigenobu S."/>
        </authorList>
    </citation>
    <scope>NUCLEOTIDE SEQUENCE [LARGE SCALE GENOMIC DNA]</scope>
</reference>
<sequence length="1542" mass="173384">MLLCKSEKFVIRPNIFVPFSGLLKPNTKSSLNTEDAKSKLSLSSTVLSLSTSGSSSALFSSHGSLNLQSSSLLQQYTLSNPLLSTSYIKKDSTGSSAPSKSSLSSTLSRLTLKPETSSKNIFGSVEKKYATPTSNISQRASPAKSLSRKRVLKGEGLVLKKKVVEGKDYEATALVVKRHTVKPPDYTIRSDREDEFKIVNQSKFYVATLEVQSKTGVGKSLADVTAMKRGFINCVSGSLIAQPNLSNKEDPTRHQLLYHVGTVQHYDPEFVLKVALYCRKELGIRTTSNFLLALAANFDSTRQYLKKYFCASIALPSDWIEVAQIFQTLDDNNLKLGSLPAALRKAMIMKFTDFDEYQLAKYNKESSGKKKKAKEKKAEADKKAKAVTMAKGKRSTNRGKKFFESDSSDSEDENDPRKKAPFRQLSSVSYDEKVSEEALRNQRFTIKQLIRKLHIKEPVQYVMSIIGKKYPLTLEEFYQKRLPGTFDETKAGKRMKLAVPETWETQVSLKGNNAKTWEDLIDHKKLPFMAMLRNLRNLIKAGISMKHHNNILRRLTDQRSVVNSKQFPFRFFSAYVALNELEESYDKNQRDIIESALAKEQGSIGRGRFSRGRGTRGGTGRFGVTRGGVQKLSRGGKKGGQTEWWLREISVLMGLMCKYACEECEFLVFNENNCQEVQLQPGTILDNMDTVLKAELSPMFEMVKGVPYSVLLEKLRDRVEVDNLLIFGENFYPTMEKGIVVNDFLRNYRHMVNPNLLFVSVTFSSPRPGFALNVDPSHHNDVYISGYSDALLRFVAERGDTAQVNHVDKIDVAFQLRPMPNAASSSGQKNSTAMTPSQPDNTLPLITPTPRWRTIRVFISSTFRDMHGERDLLTRFVFPELRSLAQRMFINVYEVDLRWGITEEQSKDNRALEVCLQEVSSCQLFVGLLGERYGWTPDSTQVPDIPEYDWVRAHPAGASITELEMHLGALSKADHSRDTAFFFIRDNTFEKDVPSAFLSDFRAESEVHKSKLASLKQKILNSGLEVYDKYPCHWGGCVSGKPIVAGLEDFGSRVLNSLISAVKKLCPEEDNILTEEEHNSNLQWAFVESLSSDFVGRKNLVDQIISKILNTQSGILGLIGKMGSGKTALMASTILQYTKLKQVGGSYGVFLNFTGSSPGSGNLAATIRRLAQQVNTRFGLGRKLPEDFKNLTLLLQHMLEEAANICPSRLVFFLDGIDLMDTANQPTSLDWLPSPLPENVVFVITGLEGQQTHKSLKRLKAHEITVAALQIWDKSELVRTTLARHRKTLNESGFGNQMKILMLKKEASNPLYLKLACEELRVFGVFEKISDKLKELPHTTAQMLQEVLTRLEEDHGVENVSSALRILSCVRDDEFQNFAMEKSLCNGNLILIGNFNIHVENENNSQGKWLMELFYSLNLEQHICEPTHDGGHTLDLLVTPKNNSFIKFDKVDECHFSDHKSIHFIISAKKPKPSRKTLKYRKTKNNDIEAFKRSKVEAEVSKKVEAGASVNEKINVLSNTISNVLEAHAPQKVKSIVYSTKL</sequence>
<evidence type="ECO:0000256" key="1">
    <source>
        <dbReference type="SAM" id="MobiDB-lite"/>
    </source>
</evidence>
<dbReference type="Pfam" id="PF19334">
    <property type="entry name" value="DUF5920"/>
    <property type="match status" value="1"/>
</dbReference>
<dbReference type="InterPro" id="IPR045804">
    <property type="entry name" value="DUF5920"/>
</dbReference>
<protein>
    <submittedName>
        <fullName evidence="3">Telomerase protein component 1</fullName>
    </submittedName>
</protein>
<dbReference type="Pfam" id="PF05731">
    <property type="entry name" value="TROVE"/>
    <property type="match status" value="1"/>
</dbReference>
<accession>A0AAV4JQ59</accession>
<evidence type="ECO:0000313" key="4">
    <source>
        <dbReference type="Proteomes" id="UP000762676"/>
    </source>
</evidence>
<dbReference type="PANTHER" id="PTHR44791">
    <property type="entry name" value="TELOMERASE PROTEIN COMPONENT 1 TEP1"/>
    <property type="match status" value="1"/>
</dbReference>
<feature type="region of interest" description="Disordered" evidence="1">
    <location>
        <begin position="821"/>
        <end position="845"/>
    </location>
</feature>
<keyword evidence="4" id="KW-1185">Reference proteome</keyword>
<dbReference type="Gene3D" id="3.40.50.410">
    <property type="entry name" value="von Willebrand factor, type A domain"/>
    <property type="match status" value="1"/>
</dbReference>
<gene>
    <name evidence="3" type="ORF">ElyMa_001650800</name>
</gene>
<dbReference type="InterPro" id="IPR008858">
    <property type="entry name" value="TROVE_dom"/>
</dbReference>
<dbReference type="Gene3D" id="3.40.50.300">
    <property type="entry name" value="P-loop containing nucleotide triphosphate hydrolases"/>
    <property type="match status" value="1"/>
</dbReference>
<dbReference type="GO" id="GO:0003720">
    <property type="term" value="F:telomerase activity"/>
    <property type="evidence" value="ECO:0007669"/>
    <property type="project" value="TreeGrafter"/>
</dbReference>
<feature type="compositionally biased region" description="Low complexity" evidence="1">
    <location>
        <begin position="93"/>
        <end position="109"/>
    </location>
</feature>
<dbReference type="SUPFAM" id="SSF52540">
    <property type="entry name" value="P-loop containing nucleoside triphosphate hydrolases"/>
    <property type="match status" value="1"/>
</dbReference>
<dbReference type="Gene3D" id="3.60.10.10">
    <property type="entry name" value="Endonuclease/exonuclease/phosphatase"/>
    <property type="match status" value="1"/>
</dbReference>
<dbReference type="PROSITE" id="PS50988">
    <property type="entry name" value="TROVE"/>
    <property type="match status" value="1"/>
</dbReference>
<feature type="region of interest" description="Disordered" evidence="1">
    <location>
        <begin position="365"/>
        <end position="426"/>
    </location>
</feature>
<feature type="compositionally biased region" description="Polar residues" evidence="1">
    <location>
        <begin position="822"/>
        <end position="841"/>
    </location>
</feature>
<proteinExistence type="predicted"/>
<dbReference type="InterPro" id="IPR036691">
    <property type="entry name" value="Endo/exonu/phosph_ase_sf"/>
</dbReference>
<dbReference type="InterPro" id="IPR052652">
    <property type="entry name" value="Telomerase_Complex_Comp"/>
</dbReference>
<feature type="region of interest" description="Disordered" evidence="1">
    <location>
        <begin position="89"/>
        <end position="109"/>
    </location>
</feature>
<dbReference type="Proteomes" id="UP000762676">
    <property type="component" value="Unassembled WGS sequence"/>
</dbReference>
<dbReference type="Pfam" id="PF13271">
    <property type="entry name" value="DUF4062"/>
    <property type="match status" value="1"/>
</dbReference>
<dbReference type="InterPro" id="IPR037214">
    <property type="entry name" value="TROVE_dom_sf"/>
</dbReference>
<organism evidence="3 4">
    <name type="scientific">Elysia marginata</name>
    <dbReference type="NCBI Taxonomy" id="1093978"/>
    <lineage>
        <taxon>Eukaryota</taxon>
        <taxon>Metazoa</taxon>
        <taxon>Spiralia</taxon>
        <taxon>Lophotrochozoa</taxon>
        <taxon>Mollusca</taxon>
        <taxon>Gastropoda</taxon>
        <taxon>Heterobranchia</taxon>
        <taxon>Euthyneura</taxon>
        <taxon>Panpulmonata</taxon>
        <taxon>Sacoglossa</taxon>
        <taxon>Placobranchoidea</taxon>
        <taxon>Plakobranchidae</taxon>
        <taxon>Elysia</taxon>
    </lineage>
</organism>
<dbReference type="EMBL" id="BMAT01003344">
    <property type="protein sequence ID" value="GFS23870.1"/>
    <property type="molecule type" value="Genomic_DNA"/>
</dbReference>
<dbReference type="GO" id="GO:0000722">
    <property type="term" value="P:telomere maintenance via recombination"/>
    <property type="evidence" value="ECO:0007669"/>
    <property type="project" value="TreeGrafter"/>
</dbReference>
<dbReference type="PANTHER" id="PTHR44791:SF1">
    <property type="entry name" value="TELOMERASE PROTEIN COMPONENT 1"/>
    <property type="match status" value="1"/>
</dbReference>
<dbReference type="GO" id="GO:0005697">
    <property type="term" value="C:telomerase holoenzyme complex"/>
    <property type="evidence" value="ECO:0007669"/>
    <property type="project" value="TreeGrafter"/>
</dbReference>
<dbReference type="InterPro" id="IPR025139">
    <property type="entry name" value="DUF4062"/>
</dbReference>
<dbReference type="InterPro" id="IPR027417">
    <property type="entry name" value="P-loop_NTPase"/>
</dbReference>